<evidence type="ECO:0000313" key="2">
    <source>
        <dbReference type="EMBL" id="ORZ06514.1"/>
    </source>
</evidence>
<sequence>MESSAFTNEFMDDENSHYTTYLEAPRPWGEEPPRSYCYPFLGLNLTAFEAKVGDQLCNIQWANDAVKNQLDDYRHHGQGITIANLVLNAITVSCILVYLVYSLYSYCKRPKQPVVL</sequence>
<proteinExistence type="predicted"/>
<name>A0A1X2I064_9FUNG</name>
<keyword evidence="3" id="KW-1185">Reference proteome</keyword>
<accession>A0A1X2I064</accession>
<comment type="caution">
    <text evidence="2">The sequence shown here is derived from an EMBL/GenBank/DDBJ whole genome shotgun (WGS) entry which is preliminary data.</text>
</comment>
<gene>
    <name evidence="2" type="ORF">BCR42DRAFT_427266</name>
</gene>
<dbReference type="Proteomes" id="UP000193560">
    <property type="component" value="Unassembled WGS sequence"/>
</dbReference>
<organism evidence="2 3">
    <name type="scientific">Absidia repens</name>
    <dbReference type="NCBI Taxonomy" id="90262"/>
    <lineage>
        <taxon>Eukaryota</taxon>
        <taxon>Fungi</taxon>
        <taxon>Fungi incertae sedis</taxon>
        <taxon>Mucoromycota</taxon>
        <taxon>Mucoromycotina</taxon>
        <taxon>Mucoromycetes</taxon>
        <taxon>Mucorales</taxon>
        <taxon>Cunninghamellaceae</taxon>
        <taxon>Absidia</taxon>
    </lineage>
</organism>
<dbReference type="EMBL" id="MCGE01000039">
    <property type="protein sequence ID" value="ORZ06514.1"/>
    <property type="molecule type" value="Genomic_DNA"/>
</dbReference>
<dbReference type="AlphaFoldDB" id="A0A1X2I064"/>
<feature type="transmembrane region" description="Helical" evidence="1">
    <location>
        <begin position="80"/>
        <end position="101"/>
    </location>
</feature>
<evidence type="ECO:0000313" key="3">
    <source>
        <dbReference type="Proteomes" id="UP000193560"/>
    </source>
</evidence>
<reference evidence="2 3" key="1">
    <citation type="submission" date="2016-07" db="EMBL/GenBank/DDBJ databases">
        <title>Pervasive Adenine N6-methylation of Active Genes in Fungi.</title>
        <authorList>
            <consortium name="DOE Joint Genome Institute"/>
            <person name="Mondo S.J."/>
            <person name="Dannebaum R.O."/>
            <person name="Kuo R.C."/>
            <person name="Labutti K."/>
            <person name="Haridas S."/>
            <person name="Kuo A."/>
            <person name="Salamov A."/>
            <person name="Ahrendt S.R."/>
            <person name="Lipzen A."/>
            <person name="Sullivan W."/>
            <person name="Andreopoulos W.B."/>
            <person name="Clum A."/>
            <person name="Lindquist E."/>
            <person name="Daum C."/>
            <person name="Ramamoorthy G.K."/>
            <person name="Gryganskyi A."/>
            <person name="Culley D."/>
            <person name="Magnuson J.K."/>
            <person name="James T.Y."/>
            <person name="O'Malley M.A."/>
            <person name="Stajich J.E."/>
            <person name="Spatafora J.W."/>
            <person name="Visel A."/>
            <person name="Grigoriev I.V."/>
        </authorList>
    </citation>
    <scope>NUCLEOTIDE SEQUENCE [LARGE SCALE GENOMIC DNA]</scope>
    <source>
        <strain evidence="2 3">NRRL 1336</strain>
    </source>
</reference>
<evidence type="ECO:0000256" key="1">
    <source>
        <dbReference type="SAM" id="Phobius"/>
    </source>
</evidence>
<keyword evidence="1" id="KW-0472">Membrane</keyword>
<keyword evidence="1" id="KW-0812">Transmembrane</keyword>
<protein>
    <submittedName>
        <fullName evidence="2">Uncharacterized protein</fullName>
    </submittedName>
</protein>
<keyword evidence="1" id="KW-1133">Transmembrane helix</keyword>